<dbReference type="AlphaFoldDB" id="A0A2T2ZXG6"/>
<gene>
    <name evidence="1" type="ORF">BD289DRAFT_443110</name>
</gene>
<keyword evidence="2" id="KW-1185">Reference proteome</keyword>
<organism evidence="1 2">
    <name type="scientific">Coniella lustricola</name>
    <dbReference type="NCBI Taxonomy" id="2025994"/>
    <lineage>
        <taxon>Eukaryota</taxon>
        <taxon>Fungi</taxon>
        <taxon>Dikarya</taxon>
        <taxon>Ascomycota</taxon>
        <taxon>Pezizomycotina</taxon>
        <taxon>Sordariomycetes</taxon>
        <taxon>Sordariomycetidae</taxon>
        <taxon>Diaporthales</taxon>
        <taxon>Schizoparmaceae</taxon>
        <taxon>Coniella</taxon>
    </lineage>
</organism>
<name>A0A2T2ZXG6_9PEZI</name>
<sequence length="153" mass="16824">MELKNICQLLVVQAHIGDRLCNDTALTPVHSLLPDAIQSDRVLIMMASSEGLIASSPNSINKQPKDRHSTTKFHAVHQCIIQSKTLASTSVAKNRVVSDSLPPNPWPSVAIFFTHLTKLCRDLIEGTFESSKVELMLEARSPNNQTPLPVLFA</sequence>
<reference evidence="1 2" key="1">
    <citation type="journal article" date="2018" name="Mycol. Prog.">
        <title>Coniella lustricola, a new species from submerged detritus.</title>
        <authorList>
            <person name="Raudabaugh D.B."/>
            <person name="Iturriaga T."/>
            <person name="Carver A."/>
            <person name="Mondo S."/>
            <person name="Pangilinan J."/>
            <person name="Lipzen A."/>
            <person name="He G."/>
            <person name="Amirebrahimi M."/>
            <person name="Grigoriev I.V."/>
            <person name="Miller A.N."/>
        </authorList>
    </citation>
    <scope>NUCLEOTIDE SEQUENCE [LARGE SCALE GENOMIC DNA]</scope>
    <source>
        <strain evidence="1 2">B22-T-1</strain>
    </source>
</reference>
<evidence type="ECO:0000313" key="2">
    <source>
        <dbReference type="Proteomes" id="UP000241462"/>
    </source>
</evidence>
<accession>A0A2T2ZXG6</accession>
<dbReference type="Proteomes" id="UP000241462">
    <property type="component" value="Unassembled WGS sequence"/>
</dbReference>
<proteinExistence type="predicted"/>
<evidence type="ECO:0000313" key="1">
    <source>
        <dbReference type="EMBL" id="PSR78963.1"/>
    </source>
</evidence>
<dbReference type="EMBL" id="KZ678583">
    <property type="protein sequence ID" value="PSR78963.1"/>
    <property type="molecule type" value="Genomic_DNA"/>
</dbReference>
<protein>
    <submittedName>
        <fullName evidence="1">Uncharacterized protein</fullName>
    </submittedName>
</protein>
<dbReference type="InParanoid" id="A0A2T2ZXG6"/>